<reference evidence="1" key="1">
    <citation type="journal article" date="2014" name="Nat. Commun.">
        <title>The rainbow trout genome provides novel insights into evolution after whole-genome duplication in vertebrates.</title>
        <authorList>
            <person name="Berthelot C."/>
            <person name="Brunet F."/>
            <person name="Chalopin D."/>
            <person name="Juanchich A."/>
            <person name="Bernard M."/>
            <person name="Noel B."/>
            <person name="Bento P."/>
            <person name="Da Silva C."/>
            <person name="Labadie K."/>
            <person name="Alberti A."/>
            <person name="Aury J.M."/>
            <person name="Louis A."/>
            <person name="Dehais P."/>
            <person name="Bardou P."/>
            <person name="Montfort J."/>
            <person name="Klopp C."/>
            <person name="Cabau C."/>
            <person name="Gaspin C."/>
            <person name="Thorgaard G.H."/>
            <person name="Boussaha M."/>
            <person name="Quillet E."/>
            <person name="Guyomard R."/>
            <person name="Galiana D."/>
            <person name="Bobe J."/>
            <person name="Volff J.N."/>
            <person name="Genet C."/>
            <person name="Wincker P."/>
            <person name="Jaillon O."/>
            <person name="Roest Crollius H."/>
            <person name="Guiguen Y."/>
        </authorList>
    </citation>
    <scope>NUCLEOTIDE SEQUENCE [LARGE SCALE GENOMIC DNA]</scope>
</reference>
<proteinExistence type="predicted"/>
<sequence length="192" mass="21719">MTTFWLPWGKMRWLKRPFGLSVVPEMYRRKQRELLGDLEPIADDILVAGCGDSNEKAERERERVCVCVCVCVCLFLSARCVEKPVGCTDSDSVSPVSHVSVKQRMLQSLMSLWNATLARISSTLLSRDWTLARRMQGSGARCARLRSLTRKPLRFPLLRSCFFGLPAGIHSVVLGERQNTGSASRKSYSWSY</sequence>
<protein>
    <submittedName>
        <fullName evidence="1">Uncharacterized protein</fullName>
    </submittedName>
</protein>
<organism evidence="1 2">
    <name type="scientific">Oncorhynchus mykiss</name>
    <name type="common">Rainbow trout</name>
    <name type="synonym">Salmo gairdneri</name>
    <dbReference type="NCBI Taxonomy" id="8022"/>
    <lineage>
        <taxon>Eukaryota</taxon>
        <taxon>Metazoa</taxon>
        <taxon>Chordata</taxon>
        <taxon>Craniata</taxon>
        <taxon>Vertebrata</taxon>
        <taxon>Euteleostomi</taxon>
        <taxon>Actinopterygii</taxon>
        <taxon>Neopterygii</taxon>
        <taxon>Teleostei</taxon>
        <taxon>Protacanthopterygii</taxon>
        <taxon>Salmoniformes</taxon>
        <taxon>Salmonidae</taxon>
        <taxon>Salmoninae</taxon>
        <taxon>Oncorhynchus</taxon>
    </lineage>
</organism>
<dbReference type="AlphaFoldDB" id="A0A060XUH0"/>
<dbReference type="PaxDb" id="8022-A0A060XUH0"/>
<accession>A0A060XUH0</accession>
<dbReference type="Proteomes" id="UP000193380">
    <property type="component" value="Unassembled WGS sequence"/>
</dbReference>
<evidence type="ECO:0000313" key="1">
    <source>
        <dbReference type="EMBL" id="CDQ83278.1"/>
    </source>
</evidence>
<name>A0A060XUH0_ONCMY</name>
<reference evidence="1" key="2">
    <citation type="submission" date="2014-03" db="EMBL/GenBank/DDBJ databases">
        <authorList>
            <person name="Genoscope - CEA"/>
        </authorList>
    </citation>
    <scope>NUCLEOTIDE SEQUENCE</scope>
</reference>
<dbReference type="EMBL" id="FR906147">
    <property type="protein sequence ID" value="CDQ83278.1"/>
    <property type="molecule type" value="Genomic_DNA"/>
</dbReference>
<gene>
    <name evidence="1" type="ORF">GSONMT00030479001</name>
</gene>
<evidence type="ECO:0000313" key="2">
    <source>
        <dbReference type="Proteomes" id="UP000193380"/>
    </source>
</evidence>